<sequence>MKVSSPAAEYVPVALEEPLDWSAGSRLFPGNVIAGYNAELNKYTKETWAAYMLNQCKLYSACDSSLSYSAINSGTPKDRYWFGYIFRGGATTQEDYTRVEGVQDAVAYTRKQD</sequence>
<dbReference type="EMBL" id="KQ030531">
    <property type="protein sequence ID" value="KJZ73897.1"/>
    <property type="molecule type" value="Genomic_DNA"/>
</dbReference>
<reference evidence="1 2" key="1">
    <citation type="journal article" date="2014" name="Genome Biol. Evol.">
        <title>Comparative genomics and transcriptomics analyses reveal divergent lifestyle features of nematode endoparasitic fungus Hirsutella minnesotensis.</title>
        <authorList>
            <person name="Lai Y."/>
            <person name="Liu K."/>
            <person name="Zhang X."/>
            <person name="Zhang X."/>
            <person name="Li K."/>
            <person name="Wang N."/>
            <person name="Shu C."/>
            <person name="Wu Y."/>
            <person name="Wang C."/>
            <person name="Bushley K.E."/>
            <person name="Xiang M."/>
            <person name="Liu X."/>
        </authorList>
    </citation>
    <scope>NUCLEOTIDE SEQUENCE [LARGE SCALE GENOMIC DNA]</scope>
    <source>
        <strain evidence="1 2">3608</strain>
    </source>
</reference>
<accession>A0A0F7ZZA8</accession>
<gene>
    <name evidence="1" type="ORF">HIM_06790</name>
</gene>
<keyword evidence="2" id="KW-1185">Reference proteome</keyword>
<organism evidence="1 2">
    <name type="scientific">Hirsutella minnesotensis 3608</name>
    <dbReference type="NCBI Taxonomy" id="1043627"/>
    <lineage>
        <taxon>Eukaryota</taxon>
        <taxon>Fungi</taxon>
        <taxon>Dikarya</taxon>
        <taxon>Ascomycota</taxon>
        <taxon>Pezizomycotina</taxon>
        <taxon>Sordariomycetes</taxon>
        <taxon>Hypocreomycetidae</taxon>
        <taxon>Hypocreales</taxon>
        <taxon>Ophiocordycipitaceae</taxon>
        <taxon>Hirsutella</taxon>
    </lineage>
</organism>
<dbReference type="Proteomes" id="UP000054481">
    <property type="component" value="Unassembled WGS sequence"/>
</dbReference>
<dbReference type="OrthoDB" id="4175349at2759"/>
<name>A0A0F7ZZA8_9HYPO</name>
<protein>
    <submittedName>
        <fullName evidence="1">Uncharacterized protein</fullName>
    </submittedName>
</protein>
<proteinExistence type="predicted"/>
<evidence type="ECO:0000313" key="2">
    <source>
        <dbReference type="Proteomes" id="UP000054481"/>
    </source>
</evidence>
<evidence type="ECO:0000313" key="1">
    <source>
        <dbReference type="EMBL" id="KJZ73897.1"/>
    </source>
</evidence>
<dbReference type="AlphaFoldDB" id="A0A0F7ZZA8"/>